<geneLocation type="plasmid" evidence="6 7">
    <name>pHLA</name>
</geneLocation>
<evidence type="ECO:0000313" key="6">
    <source>
        <dbReference type="EMBL" id="WAT93734.1"/>
    </source>
</evidence>
<reference evidence="6" key="1">
    <citation type="submission" date="2022-12" db="EMBL/GenBank/DDBJ databases">
        <title>Vibrio parahaemolyticus become highly virulent by producing novel Tc toxins.</title>
        <authorList>
            <person name="Yang F."/>
            <person name="You Y."/>
            <person name="Lai Q."/>
            <person name="Xu L."/>
            <person name="Li F."/>
        </authorList>
    </citation>
    <scope>NUCLEOTIDE SEQUENCE</scope>
    <source>
        <strain evidence="6">Vp-HL-202005</strain>
        <plasmid evidence="6">pHLA</plasmid>
    </source>
</reference>
<protein>
    <recommendedName>
        <fullName evidence="3">Recombination-associated protein RdgC</fullName>
    </recommendedName>
</protein>
<comment type="subcellular location">
    <subcellularLocation>
        <location evidence="1">Cytoplasm</location>
        <location evidence="1">Nucleoid</location>
    </subcellularLocation>
</comment>
<proteinExistence type="inferred from homology"/>
<dbReference type="AlphaFoldDB" id="A0AA47L9K5"/>
<dbReference type="PANTHER" id="PTHR38103">
    <property type="entry name" value="RECOMBINATION-ASSOCIATED PROTEIN RDGC"/>
    <property type="match status" value="1"/>
</dbReference>
<keyword evidence="4" id="KW-0963">Cytoplasm</keyword>
<comment type="similarity">
    <text evidence="2">Belongs to the RdgC family.</text>
</comment>
<evidence type="ECO:0000256" key="2">
    <source>
        <dbReference type="ARBA" id="ARBA00008657"/>
    </source>
</evidence>
<gene>
    <name evidence="6" type="primary">rdgC</name>
    <name evidence="6" type="ORF">O1Q84_25780</name>
</gene>
<dbReference type="PANTHER" id="PTHR38103:SF1">
    <property type="entry name" value="RECOMBINATION-ASSOCIATED PROTEIN RDGC"/>
    <property type="match status" value="1"/>
</dbReference>
<dbReference type="GO" id="GO:0006310">
    <property type="term" value="P:DNA recombination"/>
    <property type="evidence" value="ECO:0007669"/>
    <property type="project" value="UniProtKB-KW"/>
</dbReference>
<organism evidence="6 7">
    <name type="scientific">Vibrio parahaemolyticus</name>
    <dbReference type="NCBI Taxonomy" id="670"/>
    <lineage>
        <taxon>Bacteria</taxon>
        <taxon>Pseudomonadati</taxon>
        <taxon>Pseudomonadota</taxon>
        <taxon>Gammaproteobacteria</taxon>
        <taxon>Vibrionales</taxon>
        <taxon>Vibrionaceae</taxon>
        <taxon>Vibrio</taxon>
    </lineage>
</organism>
<evidence type="ECO:0000256" key="1">
    <source>
        <dbReference type="ARBA" id="ARBA00004453"/>
    </source>
</evidence>
<dbReference type="RefSeq" id="WP_206946969.1">
    <property type="nucleotide sequence ID" value="NZ_CP114196.1"/>
</dbReference>
<evidence type="ECO:0000256" key="5">
    <source>
        <dbReference type="ARBA" id="ARBA00023172"/>
    </source>
</evidence>
<dbReference type="GO" id="GO:0003690">
    <property type="term" value="F:double-stranded DNA binding"/>
    <property type="evidence" value="ECO:0007669"/>
    <property type="project" value="TreeGrafter"/>
</dbReference>
<dbReference type="EMBL" id="CP114196">
    <property type="protein sequence ID" value="WAT93734.1"/>
    <property type="molecule type" value="Genomic_DNA"/>
</dbReference>
<dbReference type="Proteomes" id="UP001156560">
    <property type="component" value="Plasmid pHLA"/>
</dbReference>
<evidence type="ECO:0000256" key="4">
    <source>
        <dbReference type="ARBA" id="ARBA00022490"/>
    </source>
</evidence>
<name>A0AA47L9K5_VIBPH</name>
<sequence>MFKTFVIYKLPEDFNLDPNLHSEMFERLKAKPLTGAIKTKYGWAELLQSNKPYIKLENDYIFRIEKRFRSVASSTLDEAVRQKMIQLAQDSPRTWGVNAKVSSQDVKNLREMCENLLIPKSLTRFKDIIVWFNTELKFLFIGSSGNKEVEAIIDLFRLTFKTFPASPLTVNNDVSSVFTSWLSSLELPPTLAIKNGDIAFENRANGANKVRYSNQDIESDEINANLLAQKRPLQLSCEWNATLGFTVNNELKFSKIKQLGLLKEKIKTANKEMEINNPAQEMEAKRVKDMTSYTLTRLSILNLIKEILPSLNSSTGFAGGAQSNTSELIEGFVESID</sequence>
<dbReference type="Pfam" id="PF04381">
    <property type="entry name" value="RdgC"/>
    <property type="match status" value="1"/>
</dbReference>
<accession>A0AA47L9K5</accession>
<evidence type="ECO:0000313" key="7">
    <source>
        <dbReference type="Proteomes" id="UP001156560"/>
    </source>
</evidence>
<dbReference type="GO" id="GO:0043590">
    <property type="term" value="C:bacterial nucleoid"/>
    <property type="evidence" value="ECO:0007669"/>
    <property type="project" value="TreeGrafter"/>
</dbReference>
<dbReference type="GO" id="GO:0000018">
    <property type="term" value="P:regulation of DNA recombination"/>
    <property type="evidence" value="ECO:0007669"/>
    <property type="project" value="TreeGrafter"/>
</dbReference>
<dbReference type="InterPro" id="IPR007476">
    <property type="entry name" value="RdgC"/>
</dbReference>
<keyword evidence="5" id="KW-0233">DNA recombination</keyword>
<keyword evidence="6" id="KW-0614">Plasmid</keyword>
<evidence type="ECO:0000256" key="3">
    <source>
        <dbReference type="ARBA" id="ARBA00022296"/>
    </source>
</evidence>